<dbReference type="KEGG" id="drm:Dred_1618"/>
<dbReference type="EMBL" id="CP000612">
    <property type="protein sequence ID" value="ABO50146.1"/>
    <property type="molecule type" value="Genomic_DNA"/>
</dbReference>
<protein>
    <submittedName>
        <fullName evidence="5">tRNA/rRNA methyltransferase (SpoU)</fullName>
    </submittedName>
</protein>
<dbReference type="GO" id="GO:0003723">
    <property type="term" value="F:RNA binding"/>
    <property type="evidence" value="ECO:0007669"/>
    <property type="project" value="InterPro"/>
</dbReference>
<dbReference type="GO" id="GO:0005737">
    <property type="term" value="C:cytoplasm"/>
    <property type="evidence" value="ECO:0007669"/>
    <property type="project" value="UniProtKB-ARBA"/>
</dbReference>
<dbReference type="Gene3D" id="3.30.1330.30">
    <property type="match status" value="1"/>
</dbReference>
<dbReference type="Gene3D" id="3.40.1280.10">
    <property type="match status" value="1"/>
</dbReference>
<sequence length="267" mass="29190">MITSSQNLRVKLVKKLAQRNFRQKERKLAVEGIRFVEEALSSTWQTEILLYTDQACQAQRGKILLDLARDKGVEVLAVSDAIMKELSDTETPQGMLAVLRQPDYTLEDIIRPDQKPLVVIVDGVQDPGNLGTIIRSADAAGASGVILLKGTVDIYNPKTLRATMGSLFHLPVIQVSDVNEALEYLASIGVTLLVGEPAGGIPVFKANLQTPVGIIVANEGAGPREEIFRYNHQKITIPMPGCAESLNVAIATSIILYEAIRQRHKIQ</sequence>
<keyword evidence="3 5" id="KW-0808">Transferase</keyword>
<dbReference type="PANTHER" id="PTHR43191">
    <property type="entry name" value="RRNA METHYLTRANSFERASE 3"/>
    <property type="match status" value="1"/>
</dbReference>
<dbReference type="InterPro" id="IPR029026">
    <property type="entry name" value="tRNA_m1G_MTases_N"/>
</dbReference>
<dbReference type="GO" id="GO:0032259">
    <property type="term" value="P:methylation"/>
    <property type="evidence" value="ECO:0007669"/>
    <property type="project" value="UniProtKB-KW"/>
</dbReference>
<gene>
    <name evidence="5" type="ordered locus">Dred_1618</name>
</gene>
<dbReference type="HOGENOM" id="CLU_021322_3_2_9"/>
<dbReference type="Pfam" id="PF00588">
    <property type="entry name" value="SpoU_methylase"/>
    <property type="match status" value="1"/>
</dbReference>
<evidence type="ECO:0000256" key="1">
    <source>
        <dbReference type="ARBA" id="ARBA00007228"/>
    </source>
</evidence>
<dbReference type="InterPro" id="IPR051259">
    <property type="entry name" value="rRNA_Methyltransferase"/>
</dbReference>
<evidence type="ECO:0000259" key="4">
    <source>
        <dbReference type="SMART" id="SM00967"/>
    </source>
</evidence>
<dbReference type="AlphaFoldDB" id="A4J4Z3"/>
<organism evidence="5 6">
    <name type="scientific">Desulforamulus reducens (strain ATCC BAA-1160 / DSM 100696 / MI-1)</name>
    <name type="common">Desulfotomaculum reducens</name>
    <dbReference type="NCBI Taxonomy" id="349161"/>
    <lineage>
        <taxon>Bacteria</taxon>
        <taxon>Bacillati</taxon>
        <taxon>Bacillota</taxon>
        <taxon>Clostridia</taxon>
        <taxon>Eubacteriales</taxon>
        <taxon>Peptococcaceae</taxon>
        <taxon>Desulforamulus</taxon>
    </lineage>
</organism>
<dbReference type="InterPro" id="IPR001537">
    <property type="entry name" value="SpoU_MeTrfase"/>
</dbReference>
<dbReference type="OrthoDB" id="9794400at2"/>
<evidence type="ECO:0000256" key="2">
    <source>
        <dbReference type="ARBA" id="ARBA00022603"/>
    </source>
</evidence>
<dbReference type="GO" id="GO:0008173">
    <property type="term" value="F:RNA methyltransferase activity"/>
    <property type="evidence" value="ECO:0007669"/>
    <property type="project" value="InterPro"/>
</dbReference>
<name>A4J4Z3_DESRM</name>
<accession>A4J4Z3</accession>
<evidence type="ECO:0000313" key="5">
    <source>
        <dbReference type="EMBL" id="ABO50146.1"/>
    </source>
</evidence>
<reference evidence="5 6" key="1">
    <citation type="submission" date="2007-03" db="EMBL/GenBank/DDBJ databases">
        <title>Complete sequence of Desulfotomaculum reducens MI-1.</title>
        <authorList>
            <consortium name="US DOE Joint Genome Institute"/>
            <person name="Copeland A."/>
            <person name="Lucas S."/>
            <person name="Lapidus A."/>
            <person name="Barry K."/>
            <person name="Detter J.C."/>
            <person name="Glavina del Rio T."/>
            <person name="Hammon N."/>
            <person name="Israni S."/>
            <person name="Dalin E."/>
            <person name="Tice H."/>
            <person name="Pitluck S."/>
            <person name="Sims D."/>
            <person name="Brettin T."/>
            <person name="Bruce D."/>
            <person name="Han C."/>
            <person name="Tapia R."/>
            <person name="Schmutz J."/>
            <person name="Larimer F."/>
            <person name="Land M."/>
            <person name="Hauser L."/>
            <person name="Kyrpides N."/>
            <person name="Kim E."/>
            <person name="Tebo B.M."/>
            <person name="Richardson P."/>
        </authorList>
    </citation>
    <scope>NUCLEOTIDE SEQUENCE [LARGE SCALE GENOMIC DNA]</scope>
    <source>
        <strain evidence="5 6">MI-1</strain>
    </source>
</reference>
<dbReference type="STRING" id="349161.Dred_1618"/>
<dbReference type="SMART" id="SM00967">
    <property type="entry name" value="SpoU_sub_bind"/>
    <property type="match status" value="1"/>
</dbReference>
<feature type="domain" description="RNA 2-O ribose methyltransferase substrate binding" evidence="4">
    <location>
        <begin position="29"/>
        <end position="105"/>
    </location>
</feature>
<dbReference type="GO" id="GO:0006396">
    <property type="term" value="P:RNA processing"/>
    <property type="evidence" value="ECO:0007669"/>
    <property type="project" value="InterPro"/>
</dbReference>
<dbReference type="CDD" id="cd18095">
    <property type="entry name" value="SpoU-like_rRNA-MTase"/>
    <property type="match status" value="1"/>
</dbReference>
<dbReference type="SUPFAM" id="SSF75217">
    <property type="entry name" value="alpha/beta knot"/>
    <property type="match status" value="1"/>
</dbReference>
<dbReference type="InterPro" id="IPR029064">
    <property type="entry name" value="Ribosomal_eL30-like_sf"/>
</dbReference>
<comment type="similarity">
    <text evidence="1">Belongs to the class IV-like SAM-binding methyltransferase superfamily. RNA methyltransferase TrmH family.</text>
</comment>
<dbReference type="InterPro" id="IPR029028">
    <property type="entry name" value="Alpha/beta_knot_MTases"/>
</dbReference>
<dbReference type="Proteomes" id="UP000001556">
    <property type="component" value="Chromosome"/>
</dbReference>
<proteinExistence type="inferred from homology"/>
<keyword evidence="6" id="KW-1185">Reference proteome</keyword>
<evidence type="ECO:0000313" key="6">
    <source>
        <dbReference type="Proteomes" id="UP000001556"/>
    </source>
</evidence>
<dbReference type="PANTHER" id="PTHR43191:SF2">
    <property type="entry name" value="RRNA METHYLTRANSFERASE 3, MITOCHONDRIAL"/>
    <property type="match status" value="1"/>
</dbReference>
<keyword evidence="2 5" id="KW-0489">Methyltransferase</keyword>
<dbReference type="Pfam" id="PF22435">
    <property type="entry name" value="MRM3-like_sub_bind"/>
    <property type="match status" value="1"/>
</dbReference>
<dbReference type="InterPro" id="IPR053888">
    <property type="entry name" value="MRM3-like_sub_bind"/>
</dbReference>
<evidence type="ECO:0000256" key="3">
    <source>
        <dbReference type="ARBA" id="ARBA00022679"/>
    </source>
</evidence>
<dbReference type="eggNOG" id="COG0566">
    <property type="taxonomic scope" value="Bacteria"/>
</dbReference>
<dbReference type="SUPFAM" id="SSF55315">
    <property type="entry name" value="L30e-like"/>
    <property type="match status" value="1"/>
</dbReference>
<dbReference type="InterPro" id="IPR013123">
    <property type="entry name" value="SpoU_subst-bd"/>
</dbReference>